<reference evidence="5 6" key="1">
    <citation type="journal article" date="2018" name="IMA Fungus">
        <title>IMA Genome-F 9: Draft genome sequence of Annulohypoxylon stygium, Aspergillus mulundensis, Berkeleyomyces basicola (syn. Thielaviopsis basicola), Ceratocystis smalleyi, two Cercospora beticola strains, Coleophoma cylindrospora, Fusarium fracticaudum, Phialophora cf. hyalina, and Morchella septimelata.</title>
        <authorList>
            <person name="Wingfield B.D."/>
            <person name="Bills G.F."/>
            <person name="Dong Y."/>
            <person name="Huang W."/>
            <person name="Nel W.J."/>
            <person name="Swalarsk-Parry B.S."/>
            <person name="Vaghefi N."/>
            <person name="Wilken P.M."/>
            <person name="An Z."/>
            <person name="de Beer Z.W."/>
            <person name="De Vos L."/>
            <person name="Chen L."/>
            <person name="Duong T.A."/>
            <person name="Gao Y."/>
            <person name="Hammerbacher A."/>
            <person name="Kikkert J.R."/>
            <person name="Li Y."/>
            <person name="Li H."/>
            <person name="Li K."/>
            <person name="Li Q."/>
            <person name="Liu X."/>
            <person name="Ma X."/>
            <person name="Naidoo K."/>
            <person name="Pethybridge S.J."/>
            <person name="Sun J."/>
            <person name="Steenkamp E.T."/>
            <person name="van der Nest M.A."/>
            <person name="van Wyk S."/>
            <person name="Wingfield M.J."/>
            <person name="Xiong C."/>
            <person name="Yue Q."/>
            <person name="Zhang X."/>
        </authorList>
    </citation>
    <scope>NUCLEOTIDE SEQUENCE [LARGE SCALE GENOMIC DNA]</scope>
    <source>
        <strain evidence="5 6">BP6252</strain>
    </source>
</reference>
<dbReference type="InterPro" id="IPR002110">
    <property type="entry name" value="Ankyrin_rpt"/>
</dbReference>
<feature type="repeat" description="ANK" evidence="3">
    <location>
        <begin position="645"/>
        <end position="665"/>
    </location>
</feature>
<feature type="repeat" description="ANK" evidence="3">
    <location>
        <begin position="779"/>
        <end position="811"/>
    </location>
</feature>
<dbReference type="PANTHER" id="PTHR24166:SF48">
    <property type="entry name" value="PROTEIN VAPYRIN"/>
    <property type="match status" value="1"/>
</dbReference>
<dbReference type="PROSITE" id="PS50088">
    <property type="entry name" value="ANK_REPEAT"/>
    <property type="match status" value="18"/>
</dbReference>
<dbReference type="Pfam" id="PF00023">
    <property type="entry name" value="Ank"/>
    <property type="match status" value="2"/>
</dbReference>
<accession>A0A3D8RN11</accession>
<dbReference type="InterPro" id="IPR029058">
    <property type="entry name" value="AB_hydrolase_fold"/>
</dbReference>
<feature type="repeat" description="ANK" evidence="3">
    <location>
        <begin position="541"/>
        <end position="573"/>
    </location>
</feature>
<dbReference type="Proteomes" id="UP000256645">
    <property type="component" value="Unassembled WGS sequence"/>
</dbReference>
<dbReference type="Gene3D" id="1.25.40.20">
    <property type="entry name" value="Ankyrin repeat-containing domain"/>
    <property type="match status" value="9"/>
</dbReference>
<feature type="repeat" description="ANK" evidence="3">
    <location>
        <begin position="407"/>
        <end position="439"/>
    </location>
</feature>
<feature type="region of interest" description="Disordered" evidence="4">
    <location>
        <begin position="59"/>
        <end position="86"/>
    </location>
</feature>
<sequence length="1255" mass="135518">MESDHASKPPKAPSIPRPRTKVVDTGFTILYDGSGYDGENGLVDIILVHGLGGHPEQTWSDFGLSTHSQQTPSGSDKPSSRDWVSTSRGIQGPSFWPADFLSLDFPRARIFSWGYDSNVERFFSGAVEKGTYYSHAKDLLIDLSEIRAHDVRRRPVIWITHGLGCIIIQKALLYAHSDMGEDTPNHLQEIYGATSGVLCLGTPYRKGSTSEWECITSRLGKAAGFDANTGMLKQLAARSPELASVQQRFSDLLKNSDFHFRTFEEGICMEGFRGLNSKVVDDDSSTIGNYNRRTVRPNHIETCKFSHPTDIGYCRVKENLNEFVDQIQTLARESPLQERTSLARNLPQVAELVTTAPPRHLSLRRKTIPENNVGLDYDLHDAIKIGDTTRARRLLAMGAEINGHDSNFITELGLAINSGKVEMAELLLTKGANIEQRHPYSMETPLMEAIRLKSHTIVDMLLQRGADGQSTNRYGQTPLEIACGVGDARIVDLVLGARKTSDKQYPGFMNMPLLLATKSNHSDIVDMLIQSGADIEAKDMDGQTSLHVASELANDRIVEILLRHGADIEAKELRQSRTPLHYAAEYGNTAVVGLLISKGAIVDVSEHKSGKTALHLASENGHAAVVDLLLRNGADVSAKQYPKIEGKTPLHVAAQNGHVPVLELLCARANKDAVNEREIFDGNTPLILAARGGHSLAVTLLLKMGADIEATSYTGLTALYLAVKEGHEEVALFLLRGGASIEWPDTASTPLQYAAFLGLASVAQKLISLGADVQETNENGDTALQRASSAGRIACVSLLLDNKADVNAKNDFGYTALHQAARNGHEDVVRLLLTRGADLRISDKLGMNALHNAVSQGHEEVVKLLITKGADFTVTDQKSMTPLHLAAAAGYVNLTLLLLQAGAAIDALALNRQTPLALACLNGQESTAVVLINKGARLAASGIEPPLVAAATGGHLGLVDLLLSRSADNCTMGETAALLVAAQNGHAAVIKRLLETAELDIDASGEDGLSALHLAAANGHDAAIQVLLEEGADIDQESYIEWPPICGAALNGHASAIRILLKAGSDVECLQDIFSEDISSLQESDPEGLVRVFVENAEATKRFYISINDGDIPSIREQAAKREVTKMRDAHGNTPLHIAVAHGRTKAISVLCEMGVDVNARNYRKQTALHEAVMRRHIDAQLLLLHYGADVNAQSARGATALHGAVYSKQETAVRILVEAGADVRIKLSGLTALQHAERMGQKAIVKLLSDRVED</sequence>
<keyword evidence="1" id="KW-0677">Repeat</keyword>
<feature type="repeat" description="ANK" evidence="3">
    <location>
        <begin position="714"/>
        <end position="746"/>
    </location>
</feature>
<evidence type="ECO:0000256" key="1">
    <source>
        <dbReference type="ARBA" id="ARBA00022737"/>
    </source>
</evidence>
<dbReference type="EMBL" id="PDLM01000006">
    <property type="protein sequence ID" value="RDW75433.1"/>
    <property type="molecule type" value="Genomic_DNA"/>
</dbReference>
<feature type="repeat" description="ANK" evidence="3">
    <location>
        <begin position="609"/>
        <end position="641"/>
    </location>
</feature>
<keyword evidence="2 3" id="KW-0040">ANK repeat</keyword>
<evidence type="ECO:0000256" key="2">
    <source>
        <dbReference type="ARBA" id="ARBA00023043"/>
    </source>
</evidence>
<dbReference type="SMART" id="SM00248">
    <property type="entry name" value="ANK"/>
    <property type="match status" value="24"/>
</dbReference>
<dbReference type="Pfam" id="PF12796">
    <property type="entry name" value="Ank_2"/>
    <property type="match status" value="8"/>
</dbReference>
<feature type="repeat" description="ANK" evidence="3">
    <location>
        <begin position="575"/>
        <end position="607"/>
    </location>
</feature>
<feature type="repeat" description="ANK" evidence="3">
    <location>
        <begin position="1131"/>
        <end position="1163"/>
    </location>
</feature>
<dbReference type="SUPFAM" id="SSF48403">
    <property type="entry name" value="Ankyrin repeat"/>
    <property type="match status" value="3"/>
</dbReference>
<feature type="repeat" description="ANK" evidence="3">
    <location>
        <begin position="845"/>
        <end position="877"/>
    </location>
</feature>
<dbReference type="OrthoDB" id="20872at2759"/>
<organism evidence="5 6">
    <name type="scientific">Coleophoma cylindrospora</name>
    <dbReference type="NCBI Taxonomy" id="1849047"/>
    <lineage>
        <taxon>Eukaryota</taxon>
        <taxon>Fungi</taxon>
        <taxon>Dikarya</taxon>
        <taxon>Ascomycota</taxon>
        <taxon>Pezizomycotina</taxon>
        <taxon>Leotiomycetes</taxon>
        <taxon>Helotiales</taxon>
        <taxon>Dermateaceae</taxon>
        <taxon>Coleophoma</taxon>
    </lineage>
</organism>
<dbReference type="PANTHER" id="PTHR24166">
    <property type="entry name" value="ROLLING PEBBLES, ISOFORM B"/>
    <property type="match status" value="1"/>
</dbReference>
<proteinExistence type="predicted"/>
<comment type="caution">
    <text evidence="5">The sequence shown here is derived from an EMBL/GenBank/DDBJ whole genome shotgun (WGS) entry which is preliminary data.</text>
</comment>
<feature type="repeat" description="ANK" evidence="3">
    <location>
        <begin position="746"/>
        <end position="778"/>
    </location>
</feature>
<feature type="repeat" description="ANK" evidence="3">
    <location>
        <begin position="1197"/>
        <end position="1229"/>
    </location>
</feature>
<dbReference type="STRING" id="1849047.A0A3D8RN11"/>
<keyword evidence="6" id="KW-1185">Reference proteome</keyword>
<dbReference type="AlphaFoldDB" id="A0A3D8RN11"/>
<protein>
    <submittedName>
        <fullName evidence="5">Uncharacterized protein</fullName>
    </submittedName>
</protein>
<name>A0A3D8RN11_9HELO</name>
<feature type="repeat" description="ANK" evidence="3">
    <location>
        <begin position="681"/>
        <end position="713"/>
    </location>
</feature>
<dbReference type="InterPro" id="IPR050889">
    <property type="entry name" value="Dendritic_Spine_Reg/Scaffold"/>
</dbReference>
<dbReference type="PROSITE" id="PS50297">
    <property type="entry name" value="ANK_REP_REGION"/>
    <property type="match status" value="17"/>
</dbReference>
<dbReference type="PRINTS" id="PR01415">
    <property type="entry name" value="ANKYRIN"/>
</dbReference>
<dbReference type="SUPFAM" id="SSF53474">
    <property type="entry name" value="alpha/beta-Hydrolases"/>
    <property type="match status" value="1"/>
</dbReference>
<feature type="repeat" description="ANK" evidence="3">
    <location>
        <begin position="878"/>
        <end position="910"/>
    </location>
</feature>
<evidence type="ECO:0000313" key="5">
    <source>
        <dbReference type="EMBL" id="RDW75433.1"/>
    </source>
</evidence>
<dbReference type="InterPro" id="IPR036770">
    <property type="entry name" value="Ankyrin_rpt-contain_sf"/>
</dbReference>
<feature type="repeat" description="ANK" evidence="3">
    <location>
        <begin position="508"/>
        <end position="540"/>
    </location>
</feature>
<evidence type="ECO:0000313" key="6">
    <source>
        <dbReference type="Proteomes" id="UP000256645"/>
    </source>
</evidence>
<gene>
    <name evidence="5" type="ORF">BP6252_06575</name>
</gene>
<feature type="repeat" description="ANK" evidence="3">
    <location>
        <begin position="812"/>
        <end position="844"/>
    </location>
</feature>
<feature type="repeat" description="ANK" evidence="3">
    <location>
        <begin position="1164"/>
        <end position="1196"/>
    </location>
</feature>
<feature type="repeat" description="ANK" evidence="3">
    <location>
        <begin position="1007"/>
        <end position="1039"/>
    </location>
</feature>
<feature type="repeat" description="ANK" evidence="3">
    <location>
        <begin position="441"/>
        <end position="473"/>
    </location>
</feature>
<evidence type="ECO:0000256" key="3">
    <source>
        <dbReference type="PROSITE-ProRule" id="PRU00023"/>
    </source>
</evidence>
<evidence type="ECO:0000256" key="4">
    <source>
        <dbReference type="SAM" id="MobiDB-lite"/>
    </source>
</evidence>